<dbReference type="OrthoDB" id="8062037at2759"/>
<keyword evidence="1" id="KW-0863">Zinc-finger</keyword>
<keyword evidence="4" id="KW-1185">Reference proteome</keyword>
<dbReference type="SUPFAM" id="SSF57850">
    <property type="entry name" value="RING/U-box"/>
    <property type="match status" value="1"/>
</dbReference>
<dbReference type="Pfam" id="PF13639">
    <property type="entry name" value="zf-RING_2"/>
    <property type="match status" value="1"/>
</dbReference>
<evidence type="ECO:0000313" key="4">
    <source>
        <dbReference type="Proteomes" id="UP000294933"/>
    </source>
</evidence>
<dbReference type="SMART" id="SM00184">
    <property type="entry name" value="RING"/>
    <property type="match status" value="1"/>
</dbReference>
<name>A0A4Y7PZE8_9AGAM</name>
<dbReference type="Gene3D" id="3.30.40.10">
    <property type="entry name" value="Zinc/RING finger domain, C3HC4 (zinc finger)"/>
    <property type="match status" value="1"/>
</dbReference>
<accession>A0A4Y7PZE8</accession>
<feature type="domain" description="RING-type" evidence="2">
    <location>
        <begin position="3"/>
        <end position="49"/>
    </location>
</feature>
<dbReference type="VEuPathDB" id="FungiDB:BD410DRAFT_388127"/>
<organism evidence="3 4">
    <name type="scientific">Rickenella mellea</name>
    <dbReference type="NCBI Taxonomy" id="50990"/>
    <lineage>
        <taxon>Eukaryota</taxon>
        <taxon>Fungi</taxon>
        <taxon>Dikarya</taxon>
        <taxon>Basidiomycota</taxon>
        <taxon>Agaricomycotina</taxon>
        <taxon>Agaricomycetes</taxon>
        <taxon>Hymenochaetales</taxon>
        <taxon>Rickenellaceae</taxon>
        <taxon>Rickenella</taxon>
    </lineage>
</organism>
<protein>
    <recommendedName>
        <fullName evidence="2">RING-type domain-containing protein</fullName>
    </recommendedName>
</protein>
<dbReference type="InterPro" id="IPR013083">
    <property type="entry name" value="Znf_RING/FYVE/PHD"/>
</dbReference>
<keyword evidence="1" id="KW-0862">Zinc</keyword>
<evidence type="ECO:0000256" key="1">
    <source>
        <dbReference type="PROSITE-ProRule" id="PRU00175"/>
    </source>
</evidence>
<dbReference type="EMBL" id="ML170191">
    <property type="protein sequence ID" value="TDL19999.1"/>
    <property type="molecule type" value="Genomic_DNA"/>
</dbReference>
<evidence type="ECO:0000313" key="3">
    <source>
        <dbReference type="EMBL" id="TDL19999.1"/>
    </source>
</evidence>
<proteinExistence type="predicted"/>
<dbReference type="AlphaFoldDB" id="A0A4Y7PZE8"/>
<keyword evidence="1" id="KW-0479">Metal-binding</keyword>
<dbReference type="GO" id="GO:0008270">
    <property type="term" value="F:zinc ion binding"/>
    <property type="evidence" value="ECO:0007669"/>
    <property type="project" value="UniProtKB-KW"/>
</dbReference>
<gene>
    <name evidence="3" type="ORF">BD410DRAFT_388127</name>
</gene>
<dbReference type="PROSITE" id="PS50089">
    <property type="entry name" value="ZF_RING_2"/>
    <property type="match status" value="1"/>
</dbReference>
<dbReference type="InterPro" id="IPR001841">
    <property type="entry name" value="Znf_RING"/>
</dbReference>
<dbReference type="Proteomes" id="UP000294933">
    <property type="component" value="Unassembled WGS sequence"/>
</dbReference>
<evidence type="ECO:0000259" key="2">
    <source>
        <dbReference type="PROSITE" id="PS50089"/>
    </source>
</evidence>
<sequence>MLCSICLEPYGLFHDAVAARCGHIFGNNCLLEHSRGYSQSTLPRCPLCRKTMHMEEVILVQFDADTVPLTLDQLNAIIGLKSSLSQRDHEPVNLGSQLGCLVRDIMRSHAFSNVQPILYQLYEISIRLRVEYLRKLKLQDTRTVCNKLIELIDSTVMNDGNIIDGELELLRMEESLTEVLLAAIKKVGEQIEVLCGGSTNPKG</sequence>
<reference evidence="3 4" key="1">
    <citation type="submission" date="2018-06" db="EMBL/GenBank/DDBJ databases">
        <title>A transcriptomic atlas of mushroom development highlights an independent origin of complex multicellularity.</title>
        <authorList>
            <consortium name="DOE Joint Genome Institute"/>
            <person name="Krizsan K."/>
            <person name="Almasi E."/>
            <person name="Merenyi Z."/>
            <person name="Sahu N."/>
            <person name="Viragh M."/>
            <person name="Koszo T."/>
            <person name="Mondo S."/>
            <person name="Kiss B."/>
            <person name="Balint B."/>
            <person name="Kues U."/>
            <person name="Barry K."/>
            <person name="Hegedus J.C."/>
            <person name="Henrissat B."/>
            <person name="Johnson J."/>
            <person name="Lipzen A."/>
            <person name="Ohm R."/>
            <person name="Nagy I."/>
            <person name="Pangilinan J."/>
            <person name="Yan J."/>
            <person name="Xiong Y."/>
            <person name="Grigoriev I.V."/>
            <person name="Hibbett D.S."/>
            <person name="Nagy L.G."/>
        </authorList>
    </citation>
    <scope>NUCLEOTIDE SEQUENCE [LARGE SCALE GENOMIC DNA]</scope>
    <source>
        <strain evidence="3 4">SZMC22713</strain>
    </source>
</reference>